<organism evidence="2">
    <name type="scientific">Myoviridae sp. ctsIb3</name>
    <dbReference type="NCBI Taxonomy" id="2825189"/>
    <lineage>
        <taxon>Viruses</taxon>
        <taxon>Duplodnaviria</taxon>
        <taxon>Heunggongvirae</taxon>
        <taxon>Uroviricota</taxon>
        <taxon>Caudoviricetes</taxon>
    </lineage>
</organism>
<evidence type="ECO:0000313" key="2">
    <source>
        <dbReference type="EMBL" id="DAF97017.1"/>
    </source>
</evidence>
<sequence>MKIRNKEIEPFIRADKEAWKRYKRSLPKKAVRQIGSSIWKFMEKTAPFVAWFSGILTVMSQIASFKK</sequence>
<proteinExistence type="predicted"/>
<keyword evidence="1" id="KW-0472">Membrane</keyword>
<name>A0A8S5UR95_9CAUD</name>
<reference evidence="2" key="1">
    <citation type="journal article" date="2021" name="Proc. Natl. Acad. Sci. U.S.A.">
        <title>A Catalog of Tens of Thousands of Viruses from Human Metagenomes Reveals Hidden Associations with Chronic Diseases.</title>
        <authorList>
            <person name="Tisza M.J."/>
            <person name="Buck C.B."/>
        </authorList>
    </citation>
    <scope>NUCLEOTIDE SEQUENCE</scope>
    <source>
        <strain evidence="2">CtsIb3</strain>
    </source>
</reference>
<protein>
    <submittedName>
        <fullName evidence="2">Uncharacterized protein</fullName>
    </submittedName>
</protein>
<accession>A0A8S5UR95</accession>
<evidence type="ECO:0000256" key="1">
    <source>
        <dbReference type="SAM" id="Phobius"/>
    </source>
</evidence>
<keyword evidence="1" id="KW-0812">Transmembrane</keyword>
<dbReference type="EMBL" id="BK016124">
    <property type="protein sequence ID" value="DAF97017.1"/>
    <property type="molecule type" value="Genomic_DNA"/>
</dbReference>
<feature type="transmembrane region" description="Helical" evidence="1">
    <location>
        <begin position="48"/>
        <end position="65"/>
    </location>
</feature>
<keyword evidence="1" id="KW-1133">Transmembrane helix</keyword>